<reference evidence="4" key="1">
    <citation type="journal article" date="2019" name="Int. J. Syst. Evol. Microbiol.">
        <title>The Global Catalogue of Microorganisms (GCM) 10K type strain sequencing project: providing services to taxonomists for standard genome sequencing and annotation.</title>
        <authorList>
            <consortium name="The Broad Institute Genomics Platform"/>
            <consortium name="The Broad Institute Genome Sequencing Center for Infectious Disease"/>
            <person name="Wu L."/>
            <person name="Ma J."/>
        </authorList>
    </citation>
    <scope>NUCLEOTIDE SEQUENCE [LARGE SCALE GENOMIC DNA]</scope>
    <source>
        <strain evidence="4">KCTC 42182</strain>
    </source>
</reference>
<evidence type="ECO:0000313" key="4">
    <source>
        <dbReference type="Proteomes" id="UP001595711"/>
    </source>
</evidence>
<dbReference type="Pfam" id="PF00043">
    <property type="entry name" value="GST_C"/>
    <property type="match status" value="1"/>
</dbReference>
<dbReference type="PANTHER" id="PTHR43968:SF6">
    <property type="entry name" value="GLUTATHIONE S-TRANSFERASE OMEGA"/>
    <property type="match status" value="1"/>
</dbReference>
<dbReference type="CDD" id="cd00570">
    <property type="entry name" value="GST_N_family"/>
    <property type="match status" value="1"/>
</dbReference>
<dbReference type="InterPro" id="IPR004046">
    <property type="entry name" value="GST_C"/>
</dbReference>
<dbReference type="Gene3D" id="3.40.30.10">
    <property type="entry name" value="Glutaredoxin"/>
    <property type="match status" value="1"/>
</dbReference>
<dbReference type="InterPro" id="IPR010987">
    <property type="entry name" value="Glutathione-S-Trfase_C-like"/>
</dbReference>
<dbReference type="InterPro" id="IPR036249">
    <property type="entry name" value="Thioredoxin-like_sf"/>
</dbReference>
<sequence>MTIVLYHSPKSSASRRVRLFLEEKGLTYEAHELDLSRQQQHQPEYLAINPLGVVPTILHDGRPLHESGTICEYLDAIYPEPQLCPDNPYDLALMRNWVRHVDGLIGNLIRFNWRHHLQKKAEKMSEDELQAMLTKIPSAERREAWMRVARNPYTEEELSESRSKLIGLLDQMESMISNGWLIGGCYSLADIAVAPFVRRIDEEIAPDALSPVQRPKVAAWWTALQARPAYARADFGAFMDA</sequence>
<evidence type="ECO:0000259" key="1">
    <source>
        <dbReference type="PROSITE" id="PS50404"/>
    </source>
</evidence>
<dbReference type="SFLD" id="SFLDG00358">
    <property type="entry name" value="Main_(cytGST)"/>
    <property type="match status" value="1"/>
</dbReference>
<name>A0ABV7VLT6_9PROT</name>
<accession>A0ABV7VLT6</accession>
<evidence type="ECO:0000313" key="3">
    <source>
        <dbReference type="EMBL" id="MFC3678449.1"/>
    </source>
</evidence>
<proteinExistence type="predicted"/>
<dbReference type="PROSITE" id="PS50405">
    <property type="entry name" value="GST_CTER"/>
    <property type="match status" value="1"/>
</dbReference>
<dbReference type="EMBL" id="JBHRYJ010000009">
    <property type="protein sequence ID" value="MFC3678449.1"/>
    <property type="molecule type" value="Genomic_DNA"/>
</dbReference>
<dbReference type="InterPro" id="IPR004045">
    <property type="entry name" value="Glutathione_S-Trfase_N"/>
</dbReference>
<organism evidence="3 4">
    <name type="scientific">Ferrovibrio xuzhouensis</name>
    <dbReference type="NCBI Taxonomy" id="1576914"/>
    <lineage>
        <taxon>Bacteria</taxon>
        <taxon>Pseudomonadati</taxon>
        <taxon>Pseudomonadota</taxon>
        <taxon>Alphaproteobacteria</taxon>
        <taxon>Rhodospirillales</taxon>
        <taxon>Rhodospirillaceae</taxon>
        <taxon>Ferrovibrio</taxon>
    </lineage>
</organism>
<gene>
    <name evidence="3" type="ORF">ACFOOQ_23080</name>
</gene>
<dbReference type="PANTHER" id="PTHR43968">
    <property type="match status" value="1"/>
</dbReference>
<evidence type="ECO:0000259" key="2">
    <source>
        <dbReference type="PROSITE" id="PS50405"/>
    </source>
</evidence>
<feature type="domain" description="GST C-terminal" evidence="2">
    <location>
        <begin position="123"/>
        <end position="241"/>
    </location>
</feature>
<dbReference type="SFLD" id="SFLDS00019">
    <property type="entry name" value="Glutathione_Transferase_(cytos"/>
    <property type="match status" value="1"/>
</dbReference>
<dbReference type="InterPro" id="IPR040079">
    <property type="entry name" value="Glutathione_S-Trfase"/>
</dbReference>
<dbReference type="PROSITE" id="PS50404">
    <property type="entry name" value="GST_NTER"/>
    <property type="match status" value="1"/>
</dbReference>
<dbReference type="SUPFAM" id="SSF52833">
    <property type="entry name" value="Thioredoxin-like"/>
    <property type="match status" value="1"/>
</dbReference>
<dbReference type="Gene3D" id="1.20.1050.10">
    <property type="match status" value="1"/>
</dbReference>
<comment type="caution">
    <text evidence="3">The sequence shown here is derived from an EMBL/GenBank/DDBJ whole genome shotgun (WGS) entry which is preliminary data.</text>
</comment>
<dbReference type="InterPro" id="IPR050983">
    <property type="entry name" value="GST_Omega/HSP26"/>
</dbReference>
<dbReference type="RefSeq" id="WP_379730085.1">
    <property type="nucleotide sequence ID" value="NZ_JBHRYJ010000009.1"/>
</dbReference>
<keyword evidence="4" id="KW-1185">Reference proteome</keyword>
<dbReference type="Pfam" id="PF13417">
    <property type="entry name" value="GST_N_3"/>
    <property type="match status" value="1"/>
</dbReference>
<protein>
    <submittedName>
        <fullName evidence="3">Glutathione S-transferase family protein</fullName>
    </submittedName>
</protein>
<dbReference type="SUPFAM" id="SSF47616">
    <property type="entry name" value="GST C-terminal domain-like"/>
    <property type="match status" value="1"/>
</dbReference>
<feature type="domain" description="GST N-terminal" evidence="1">
    <location>
        <begin position="1"/>
        <end position="82"/>
    </location>
</feature>
<dbReference type="Proteomes" id="UP001595711">
    <property type="component" value="Unassembled WGS sequence"/>
</dbReference>
<dbReference type="InterPro" id="IPR036282">
    <property type="entry name" value="Glutathione-S-Trfase_C_sf"/>
</dbReference>